<evidence type="ECO:0000256" key="1">
    <source>
        <dbReference type="SAM" id="MobiDB-lite"/>
    </source>
</evidence>
<dbReference type="Proteomes" id="UP000294933">
    <property type="component" value="Unassembled WGS sequence"/>
</dbReference>
<feature type="region of interest" description="Disordered" evidence="1">
    <location>
        <begin position="1"/>
        <end position="20"/>
    </location>
</feature>
<proteinExistence type="predicted"/>
<dbReference type="AlphaFoldDB" id="A0A4Y7PM12"/>
<evidence type="ECO:0000313" key="2">
    <source>
        <dbReference type="EMBL" id="TDL16463.1"/>
    </source>
</evidence>
<gene>
    <name evidence="2" type="ORF">BD410DRAFT_621524</name>
</gene>
<dbReference type="VEuPathDB" id="FungiDB:BD410DRAFT_621524"/>
<dbReference type="EMBL" id="ML170242">
    <property type="protein sequence ID" value="TDL16463.1"/>
    <property type="molecule type" value="Genomic_DNA"/>
</dbReference>
<accession>A0A4Y7PM12</accession>
<evidence type="ECO:0000313" key="3">
    <source>
        <dbReference type="Proteomes" id="UP000294933"/>
    </source>
</evidence>
<organism evidence="2 3">
    <name type="scientific">Rickenella mellea</name>
    <dbReference type="NCBI Taxonomy" id="50990"/>
    <lineage>
        <taxon>Eukaryota</taxon>
        <taxon>Fungi</taxon>
        <taxon>Dikarya</taxon>
        <taxon>Basidiomycota</taxon>
        <taxon>Agaricomycotina</taxon>
        <taxon>Agaricomycetes</taxon>
        <taxon>Hymenochaetales</taxon>
        <taxon>Rickenellaceae</taxon>
        <taxon>Rickenella</taxon>
    </lineage>
</organism>
<protein>
    <submittedName>
        <fullName evidence="2">Uncharacterized protein</fullName>
    </submittedName>
</protein>
<reference evidence="2 3" key="1">
    <citation type="submission" date="2018-06" db="EMBL/GenBank/DDBJ databases">
        <title>A transcriptomic atlas of mushroom development highlights an independent origin of complex multicellularity.</title>
        <authorList>
            <consortium name="DOE Joint Genome Institute"/>
            <person name="Krizsan K."/>
            <person name="Almasi E."/>
            <person name="Merenyi Z."/>
            <person name="Sahu N."/>
            <person name="Viragh M."/>
            <person name="Koszo T."/>
            <person name="Mondo S."/>
            <person name="Kiss B."/>
            <person name="Balint B."/>
            <person name="Kues U."/>
            <person name="Barry K."/>
            <person name="Hegedus J.C."/>
            <person name="Henrissat B."/>
            <person name="Johnson J."/>
            <person name="Lipzen A."/>
            <person name="Ohm R."/>
            <person name="Nagy I."/>
            <person name="Pangilinan J."/>
            <person name="Yan J."/>
            <person name="Xiong Y."/>
            <person name="Grigoriev I.V."/>
            <person name="Hibbett D.S."/>
            <person name="Nagy L.G."/>
        </authorList>
    </citation>
    <scope>NUCLEOTIDE SEQUENCE [LARGE SCALE GENOMIC DNA]</scope>
    <source>
        <strain evidence="2 3">SZMC22713</strain>
    </source>
</reference>
<keyword evidence="3" id="KW-1185">Reference proteome</keyword>
<sequence>MATVKSVPKEPNFETRPGGLSVPDITLVGQAQVKVRTQDASFGIRRSCVCQTSHGNSKFRSFCGMEPEGTFQRRIFAQKLLETFWGNFCGR</sequence>
<name>A0A4Y7PM12_9AGAM</name>